<keyword evidence="4" id="KW-1185">Reference proteome</keyword>
<dbReference type="SMART" id="SM00089">
    <property type="entry name" value="PKD"/>
    <property type="match status" value="1"/>
</dbReference>
<name>A0A5D0IKL3_9FLAO</name>
<dbReference type="Pfam" id="PF18911">
    <property type="entry name" value="PKD_4"/>
    <property type="match status" value="1"/>
</dbReference>
<dbReference type="PROSITE" id="PS50093">
    <property type="entry name" value="PKD"/>
    <property type="match status" value="1"/>
</dbReference>
<keyword evidence="1" id="KW-0732">Signal</keyword>
<dbReference type="EMBL" id="VSDQ01000409">
    <property type="protein sequence ID" value="TYA84325.1"/>
    <property type="molecule type" value="Genomic_DNA"/>
</dbReference>
<protein>
    <recommendedName>
        <fullName evidence="2">PKD domain-containing protein</fullName>
    </recommendedName>
</protein>
<dbReference type="RefSeq" id="WP_148540814.1">
    <property type="nucleotide sequence ID" value="NZ_VSDQ01000409.1"/>
</dbReference>
<dbReference type="Gene3D" id="2.60.40.10">
    <property type="entry name" value="Immunoglobulins"/>
    <property type="match status" value="1"/>
</dbReference>
<reference evidence="3 4" key="1">
    <citation type="submission" date="2019-08" db="EMBL/GenBank/DDBJ databases">
        <title>Seonamhaeicola sediminis sp. nov., isolated from marine sediment.</title>
        <authorList>
            <person name="Cao W.R."/>
        </authorList>
    </citation>
    <scope>NUCLEOTIDE SEQUENCE [LARGE SCALE GENOMIC DNA]</scope>
    <source>
        <strain evidence="3 4">B011</strain>
    </source>
</reference>
<dbReference type="InterPro" id="IPR035986">
    <property type="entry name" value="PKD_dom_sf"/>
</dbReference>
<dbReference type="OrthoDB" id="5381604at2"/>
<sequence length="933" mass="100000">MKKIMKTFKYISVLILALAFIGCEEDDVVLPKVIAGFTYTVDIDNGVVTFINISENANTYTWNFGDGTSSTLINPVKAYENGTYTITLNANNVAGASNVFEDEITILIPEVATIPISFDGANTKYEATTFGGASFAIVDNPDPTGANTSTGKVAEITNSGAAWEGFYFDLGAPLDLSTLKTVKTLFWSNTSVDLLLKLEEGNGADVEVTASHGGTGWEEVYFTFDSASSFNRFTMFVDGPGTTAGKFYIDDISQIDSADIPCPRTMLELPIDFDCNSIDYAGKIVGNVSFEVVDNPELSGINADPSKVGKITNVGANWENAFFNLDTAIDFATDKGVKIKLFSDQALPVKLKFEDGTEDPVEADANHTGSGWEELSFTLASSASYNDMVLFVDGPGTAAGTFYIDNIVQFEGVVAEPCEAETMQSLSAADFNLSFMEDPTANIIEDGADFEWVDNPDFDNEINKSCKVGKITKLGNNPWDNNQIDLDAKLDFNANEGLKIKVWSPLANTEVRIKLEEIGNPGNNVEKFLNTSVTAGWEELMFPFDSADSDKFNKIVIFFDLNANNTDTYYFDDFALYGDGSGGNGGSAEEVILNFENNLTGITTSEFETGGGLIANPVSGGINTSANVYEASFNNGNQWWGGIGFVFADGLDQTTTVYKAKFYSTVAPTNVLFQVEVDGTNAPVGDVQQITTANEWVELTFTLANIPNGVNRVLVRPDVGDQSGTKPNTGSLYIDDITTVNDGGGSGGGGGVGSGGGCAGTPVAATTLPLDFEGCESFVSSFSSIGDGGVTTSLDANPSKSGINTSDNVMKVVRASGINRWGGIQNSFPQGTIDITTKVFKVKVYSNMDNVTYRFELALDPQTDPVTGNPAPVFRQVAGGANTWTEIEFTFINLPASPTTYNQLVIKPDNPEASDGETTSGEQVFYFDDLRLE</sequence>
<feature type="domain" description="PKD" evidence="2">
    <location>
        <begin position="59"/>
        <end position="113"/>
    </location>
</feature>
<accession>A0A5D0IKL3</accession>
<dbReference type="InterPro" id="IPR013783">
    <property type="entry name" value="Ig-like_fold"/>
</dbReference>
<comment type="caution">
    <text evidence="3">The sequence shown here is derived from an EMBL/GenBank/DDBJ whole genome shotgun (WGS) entry which is preliminary data.</text>
</comment>
<dbReference type="Proteomes" id="UP000323930">
    <property type="component" value="Unassembled WGS sequence"/>
</dbReference>
<dbReference type="CDD" id="cd00146">
    <property type="entry name" value="PKD"/>
    <property type="match status" value="1"/>
</dbReference>
<feature type="chain" id="PRO_5022774022" description="PKD domain-containing protein" evidence="1">
    <location>
        <begin position="26"/>
        <end position="933"/>
    </location>
</feature>
<dbReference type="InterPro" id="IPR022409">
    <property type="entry name" value="PKD/Chitinase_dom"/>
</dbReference>
<organism evidence="3 4">
    <name type="scientific">Seonamhaeicola marinus</name>
    <dbReference type="NCBI Taxonomy" id="1912246"/>
    <lineage>
        <taxon>Bacteria</taxon>
        <taxon>Pseudomonadati</taxon>
        <taxon>Bacteroidota</taxon>
        <taxon>Flavobacteriia</taxon>
        <taxon>Flavobacteriales</taxon>
        <taxon>Flavobacteriaceae</taxon>
    </lineage>
</organism>
<evidence type="ECO:0000256" key="1">
    <source>
        <dbReference type="SAM" id="SignalP"/>
    </source>
</evidence>
<gene>
    <name evidence="3" type="ORF">FUA24_06675</name>
</gene>
<proteinExistence type="predicted"/>
<feature type="signal peptide" evidence="1">
    <location>
        <begin position="1"/>
        <end position="25"/>
    </location>
</feature>
<evidence type="ECO:0000259" key="2">
    <source>
        <dbReference type="PROSITE" id="PS50093"/>
    </source>
</evidence>
<dbReference type="PROSITE" id="PS51257">
    <property type="entry name" value="PROKAR_LIPOPROTEIN"/>
    <property type="match status" value="1"/>
</dbReference>
<dbReference type="Gene3D" id="2.60.120.260">
    <property type="entry name" value="Galactose-binding domain-like"/>
    <property type="match status" value="3"/>
</dbReference>
<dbReference type="InterPro" id="IPR000601">
    <property type="entry name" value="PKD_dom"/>
</dbReference>
<dbReference type="AlphaFoldDB" id="A0A5D0IKL3"/>
<evidence type="ECO:0000313" key="4">
    <source>
        <dbReference type="Proteomes" id="UP000323930"/>
    </source>
</evidence>
<dbReference type="SUPFAM" id="SSF49299">
    <property type="entry name" value="PKD domain"/>
    <property type="match status" value="1"/>
</dbReference>
<evidence type="ECO:0000313" key="3">
    <source>
        <dbReference type="EMBL" id="TYA84325.1"/>
    </source>
</evidence>